<evidence type="ECO:0000313" key="1">
    <source>
        <dbReference type="EMBL" id="GAA3908374.1"/>
    </source>
</evidence>
<reference evidence="2" key="1">
    <citation type="journal article" date="2019" name="Int. J. Syst. Evol. Microbiol.">
        <title>The Global Catalogue of Microorganisms (GCM) 10K type strain sequencing project: providing services to taxonomists for standard genome sequencing and annotation.</title>
        <authorList>
            <consortium name="The Broad Institute Genomics Platform"/>
            <consortium name="The Broad Institute Genome Sequencing Center for Infectious Disease"/>
            <person name="Wu L."/>
            <person name="Ma J."/>
        </authorList>
    </citation>
    <scope>NUCLEOTIDE SEQUENCE [LARGE SCALE GENOMIC DNA]</scope>
    <source>
        <strain evidence="2">JCM 17543</strain>
    </source>
</reference>
<proteinExistence type="predicted"/>
<sequence>MEDSEMTLRLGRPARLALGAATFVALVAGDVRISLQTGLSLGTPAHAIIGRPLTPMSYAGVARRSTYRAVGYGAAGYGAVGYGAAAYGAAVAARPVYVEPPVVVVQPTCVDTVDAYGVVTRVCR</sequence>
<evidence type="ECO:0000313" key="2">
    <source>
        <dbReference type="Proteomes" id="UP001500827"/>
    </source>
</evidence>
<comment type="caution">
    <text evidence="1">The sequence shown here is derived from an EMBL/GenBank/DDBJ whole genome shotgun (WGS) entry which is preliminary data.</text>
</comment>
<accession>A0ABP7LXR4</accession>
<organism evidence="1 2">
    <name type="scientific">Sphingomonas limnosediminicola</name>
    <dbReference type="NCBI Taxonomy" id="940133"/>
    <lineage>
        <taxon>Bacteria</taxon>
        <taxon>Pseudomonadati</taxon>
        <taxon>Pseudomonadota</taxon>
        <taxon>Alphaproteobacteria</taxon>
        <taxon>Sphingomonadales</taxon>
        <taxon>Sphingomonadaceae</taxon>
        <taxon>Sphingomonas</taxon>
    </lineage>
</organism>
<dbReference type="EMBL" id="BAABBM010000001">
    <property type="protein sequence ID" value="GAA3908374.1"/>
    <property type="molecule type" value="Genomic_DNA"/>
</dbReference>
<gene>
    <name evidence="1" type="ORF">GCM10022276_28410</name>
</gene>
<protein>
    <submittedName>
        <fullName evidence="1">Uncharacterized protein</fullName>
    </submittedName>
</protein>
<dbReference type="Proteomes" id="UP001500827">
    <property type="component" value="Unassembled WGS sequence"/>
</dbReference>
<keyword evidence="2" id="KW-1185">Reference proteome</keyword>
<name>A0ABP7LXR4_9SPHN</name>